<proteinExistence type="inferred from homology"/>
<dbReference type="Proteomes" id="UP000000845">
    <property type="component" value="Chromosome"/>
</dbReference>
<dbReference type="HOGENOM" id="CLU_033323_9_0_0"/>
<evidence type="ECO:0000256" key="4">
    <source>
        <dbReference type="ARBA" id="ARBA00023235"/>
    </source>
</evidence>
<organism evidence="8 9">
    <name type="scientific">Sebaldella termitidis (strain ATCC 33386 / NCTC 11300)</name>
    <dbReference type="NCBI Taxonomy" id="526218"/>
    <lineage>
        <taxon>Bacteria</taxon>
        <taxon>Fusobacteriati</taxon>
        <taxon>Fusobacteriota</taxon>
        <taxon>Fusobacteriia</taxon>
        <taxon>Fusobacteriales</taxon>
        <taxon>Leptotrichiaceae</taxon>
        <taxon>Sebaldella</taxon>
    </lineage>
</organism>
<reference evidence="9" key="1">
    <citation type="submission" date="2009-09" db="EMBL/GenBank/DDBJ databases">
        <title>The complete chromosome of Sebaldella termitidis ATCC 33386.</title>
        <authorList>
            <consortium name="US DOE Joint Genome Institute (JGI-PGF)"/>
            <person name="Lucas S."/>
            <person name="Copeland A."/>
            <person name="Lapidus A."/>
            <person name="Glavina del Rio T."/>
            <person name="Dalin E."/>
            <person name="Tice H."/>
            <person name="Bruce D."/>
            <person name="Goodwin L."/>
            <person name="Pitluck S."/>
            <person name="Kyrpides N."/>
            <person name="Mavromatis K."/>
            <person name="Ivanova N."/>
            <person name="Mikhailova N."/>
            <person name="Sims D."/>
            <person name="Meincke L."/>
            <person name="Brettin T."/>
            <person name="Detter J.C."/>
            <person name="Han C."/>
            <person name="Larimer F."/>
            <person name="Land M."/>
            <person name="Hauser L."/>
            <person name="Markowitz V."/>
            <person name="Cheng J.F."/>
            <person name="Hugenholtz P."/>
            <person name="Woyke T."/>
            <person name="Wu D."/>
            <person name="Eisen J.A."/>
        </authorList>
    </citation>
    <scope>NUCLEOTIDE SEQUENCE [LARGE SCALE GENOMIC DNA]</scope>
    <source>
        <strain evidence="9">ATCC 33386 / NCTC 11300</strain>
    </source>
</reference>
<dbReference type="PANTHER" id="PTHR11931">
    <property type="entry name" value="PHOSPHOGLYCERATE MUTASE"/>
    <property type="match status" value="1"/>
</dbReference>
<feature type="binding site" evidence="6">
    <location>
        <position position="89"/>
    </location>
    <ligand>
        <name>substrate</name>
    </ligand>
</feature>
<dbReference type="RefSeq" id="WP_012860405.1">
    <property type="nucleotide sequence ID" value="NC_013517.1"/>
</dbReference>
<dbReference type="InterPro" id="IPR005952">
    <property type="entry name" value="Phosphogly_mut1"/>
</dbReference>
<keyword evidence="4" id="KW-0413">Isomerase</keyword>
<protein>
    <recommendedName>
        <fullName evidence="2">phosphoglycerate mutase (2,3-diphosphoglycerate-dependent)</fullName>
        <ecNumber evidence="2">5.4.2.11</ecNumber>
    </recommendedName>
</protein>
<dbReference type="GO" id="GO:0006096">
    <property type="term" value="P:glycolytic process"/>
    <property type="evidence" value="ECO:0007669"/>
    <property type="project" value="UniProtKB-KW"/>
</dbReference>
<keyword evidence="9" id="KW-1185">Reference proteome</keyword>
<evidence type="ECO:0000313" key="8">
    <source>
        <dbReference type="EMBL" id="ACZ07809.1"/>
    </source>
</evidence>
<evidence type="ECO:0000256" key="6">
    <source>
        <dbReference type="PIRSR" id="PIRSR613078-2"/>
    </source>
</evidence>
<sequence length="265" mass="28987">MKKRFFGIFGVFFLFLAVSITSYSAAKDNEVVLYIVRHGKTMLNTTDRVQGWSDAVLTPAGIEVAEYLGAGLKEKKIKFSAAYSSDSGRSIQTADIVLEKTGQKAVPLKTDWRLREFNFGTYEGDLNHTMWTDIAKSQGKTLEEWQAAGISPKDFANSVAALDKGRDPEGLNWPAEDYETITKRLKAGIDEIAKESARKGGGNVLIVSHGLSITALVNTLDPELNVPAGLKNASVTKVIYKNGKYEIKEVGDMSFVELGQKLGGK</sequence>
<dbReference type="KEGG" id="str:Sterm_0941"/>
<dbReference type="CDD" id="cd07067">
    <property type="entry name" value="HP_PGM_like"/>
    <property type="match status" value="1"/>
</dbReference>
<reference evidence="8 9" key="2">
    <citation type="journal article" date="2010" name="Stand. Genomic Sci.">
        <title>Complete genome sequence of Sebaldella termitidis type strain (NCTC 11300).</title>
        <authorList>
            <person name="Harmon-Smith M."/>
            <person name="Celia L."/>
            <person name="Chertkov O."/>
            <person name="Lapidus A."/>
            <person name="Copeland A."/>
            <person name="Glavina Del Rio T."/>
            <person name="Nolan M."/>
            <person name="Lucas S."/>
            <person name="Tice H."/>
            <person name="Cheng J.F."/>
            <person name="Han C."/>
            <person name="Detter J.C."/>
            <person name="Bruce D."/>
            <person name="Goodwin L."/>
            <person name="Pitluck S."/>
            <person name="Pati A."/>
            <person name="Liolios K."/>
            <person name="Ivanova N."/>
            <person name="Mavromatis K."/>
            <person name="Mikhailova N."/>
            <person name="Chen A."/>
            <person name="Palaniappan K."/>
            <person name="Land M."/>
            <person name="Hauser L."/>
            <person name="Chang Y.J."/>
            <person name="Jeffries C.D."/>
            <person name="Brettin T."/>
            <person name="Goker M."/>
            <person name="Beck B."/>
            <person name="Bristow J."/>
            <person name="Eisen J.A."/>
            <person name="Markowitz V."/>
            <person name="Hugenholtz P."/>
            <person name="Kyrpides N.C."/>
            <person name="Klenk H.P."/>
            <person name="Chen F."/>
        </authorList>
    </citation>
    <scope>NUCLEOTIDE SEQUENCE [LARGE SCALE GENOMIC DNA]</scope>
    <source>
        <strain evidence="9">ATCC 33386 / NCTC 11300</strain>
    </source>
</reference>
<dbReference type="AlphaFoldDB" id="D1AFC4"/>
<dbReference type="EC" id="5.4.2.11" evidence="2"/>
<dbReference type="InterPro" id="IPR029033">
    <property type="entry name" value="His_PPase_superfam"/>
</dbReference>
<feature type="binding site" evidence="6">
    <location>
        <begin position="37"/>
        <end position="44"/>
    </location>
    <ligand>
        <name>substrate</name>
    </ligand>
</feature>
<accession>D1AFC4</accession>
<name>D1AFC4_SEBTE</name>
<evidence type="ECO:0000313" key="9">
    <source>
        <dbReference type="Proteomes" id="UP000000845"/>
    </source>
</evidence>
<evidence type="ECO:0000256" key="3">
    <source>
        <dbReference type="ARBA" id="ARBA00023152"/>
    </source>
</evidence>
<feature type="active site" description="Proton donor/acceptor" evidence="5">
    <location>
        <position position="116"/>
    </location>
</feature>
<dbReference type="SMART" id="SM00855">
    <property type="entry name" value="PGAM"/>
    <property type="match status" value="1"/>
</dbReference>
<dbReference type="Pfam" id="PF00300">
    <property type="entry name" value="His_Phos_1"/>
    <property type="match status" value="1"/>
</dbReference>
<evidence type="ECO:0000256" key="5">
    <source>
        <dbReference type="PIRSR" id="PIRSR613078-1"/>
    </source>
</evidence>
<dbReference type="GO" id="GO:0004619">
    <property type="term" value="F:phosphoglycerate mutase activity"/>
    <property type="evidence" value="ECO:0007669"/>
    <property type="project" value="UniProtKB-EC"/>
</dbReference>
<feature type="site" description="Transition state stabilizer" evidence="7">
    <location>
        <position position="209"/>
    </location>
</feature>
<feature type="active site" description="Tele-phosphohistidine intermediate" evidence="5">
    <location>
        <position position="38"/>
    </location>
</feature>
<evidence type="ECO:0000256" key="7">
    <source>
        <dbReference type="PIRSR" id="PIRSR613078-3"/>
    </source>
</evidence>
<keyword evidence="3" id="KW-0324">Glycolysis</keyword>
<dbReference type="STRING" id="526218.Sterm_0941"/>
<comment type="similarity">
    <text evidence="1">Belongs to the phosphoglycerate mutase family. BPG-dependent PGAM subfamily.</text>
</comment>
<dbReference type="Gene3D" id="3.40.50.1240">
    <property type="entry name" value="Phosphoglycerate mutase-like"/>
    <property type="match status" value="1"/>
</dbReference>
<dbReference type="SUPFAM" id="SSF53254">
    <property type="entry name" value="Phosphoglycerate mutase-like"/>
    <property type="match status" value="1"/>
</dbReference>
<dbReference type="InterPro" id="IPR013078">
    <property type="entry name" value="His_Pase_superF_clade-1"/>
</dbReference>
<dbReference type="eggNOG" id="COG0406">
    <property type="taxonomic scope" value="Bacteria"/>
</dbReference>
<evidence type="ECO:0000256" key="1">
    <source>
        <dbReference type="ARBA" id="ARBA00006717"/>
    </source>
</evidence>
<gene>
    <name evidence="8" type="ordered locus">Sterm_0941</name>
</gene>
<dbReference type="EMBL" id="CP001739">
    <property type="protein sequence ID" value="ACZ07809.1"/>
    <property type="molecule type" value="Genomic_DNA"/>
</dbReference>
<evidence type="ECO:0000256" key="2">
    <source>
        <dbReference type="ARBA" id="ARBA00012028"/>
    </source>
</evidence>